<keyword evidence="3" id="KW-1185">Reference proteome</keyword>
<dbReference type="Pfam" id="PF12680">
    <property type="entry name" value="SnoaL_2"/>
    <property type="match status" value="1"/>
</dbReference>
<evidence type="ECO:0000259" key="1">
    <source>
        <dbReference type="Pfam" id="PF12680"/>
    </source>
</evidence>
<reference evidence="2 3" key="1">
    <citation type="submission" date="2020-08" db="EMBL/GenBank/DDBJ databases">
        <title>Sequencing the genomes of 1000 actinobacteria strains.</title>
        <authorList>
            <person name="Klenk H.-P."/>
        </authorList>
    </citation>
    <scope>NUCLEOTIDE SEQUENCE [LARGE SCALE GENOMIC DNA]</scope>
    <source>
        <strain evidence="2 3">DSM 43851</strain>
    </source>
</reference>
<dbReference type="Gene3D" id="3.10.450.50">
    <property type="match status" value="1"/>
</dbReference>
<evidence type="ECO:0000313" key="2">
    <source>
        <dbReference type="EMBL" id="MBB5890955.1"/>
    </source>
</evidence>
<dbReference type="AlphaFoldDB" id="A0A7W9KE63"/>
<feature type="domain" description="SnoaL-like" evidence="1">
    <location>
        <begin position="11"/>
        <end position="117"/>
    </location>
</feature>
<dbReference type="SUPFAM" id="SSF54427">
    <property type="entry name" value="NTF2-like"/>
    <property type="match status" value="1"/>
</dbReference>
<protein>
    <recommendedName>
        <fullName evidence="1">SnoaL-like domain-containing protein</fullName>
    </recommendedName>
</protein>
<evidence type="ECO:0000313" key="3">
    <source>
        <dbReference type="Proteomes" id="UP000585638"/>
    </source>
</evidence>
<comment type="caution">
    <text evidence="2">The sequence shown here is derived from an EMBL/GenBank/DDBJ whole genome shotgun (WGS) entry which is preliminary data.</text>
</comment>
<dbReference type="RefSeq" id="WP_184860752.1">
    <property type="nucleotide sequence ID" value="NZ_BAAAWY010000038.1"/>
</dbReference>
<dbReference type="Proteomes" id="UP000585638">
    <property type="component" value="Unassembled WGS sequence"/>
</dbReference>
<name>A0A7W9KE63_9PSEU</name>
<proteinExistence type="predicted"/>
<dbReference type="InterPro" id="IPR037401">
    <property type="entry name" value="SnoaL-like"/>
</dbReference>
<gene>
    <name evidence="2" type="ORF">BJ998_002151</name>
</gene>
<dbReference type="EMBL" id="JACHIR010000001">
    <property type="protein sequence ID" value="MBB5890955.1"/>
    <property type="molecule type" value="Genomic_DNA"/>
</dbReference>
<sequence length="135" mass="14423">MSTELTEERVLAAYEALGSGDPAIIGQYWDADMTWLAAGDGRVSGVHKGIDGFLGFMKTMGEVTGGSLAMERTGLLVGEDIAVVLTHNTAHRADDPSVTLSIDEVHYLRWRDGKIVEGKGAMFGDGTGEFSRFVG</sequence>
<dbReference type="InterPro" id="IPR032710">
    <property type="entry name" value="NTF2-like_dom_sf"/>
</dbReference>
<organism evidence="2 3">
    <name type="scientific">Kutzneria kofuensis</name>
    <dbReference type="NCBI Taxonomy" id="103725"/>
    <lineage>
        <taxon>Bacteria</taxon>
        <taxon>Bacillati</taxon>
        <taxon>Actinomycetota</taxon>
        <taxon>Actinomycetes</taxon>
        <taxon>Pseudonocardiales</taxon>
        <taxon>Pseudonocardiaceae</taxon>
        <taxon>Kutzneria</taxon>
    </lineage>
</organism>
<accession>A0A7W9KE63</accession>